<dbReference type="InterPro" id="IPR012337">
    <property type="entry name" value="RNaseH-like_sf"/>
</dbReference>
<feature type="domain" description="RNase H type-1" evidence="1">
    <location>
        <begin position="36"/>
        <end position="140"/>
    </location>
</feature>
<dbReference type="KEGG" id="nta:107775563"/>
<dbReference type="GO" id="GO:0003676">
    <property type="term" value="F:nucleic acid binding"/>
    <property type="evidence" value="ECO:0007669"/>
    <property type="project" value="InterPro"/>
</dbReference>
<dbReference type="RefSeq" id="XP_016450800.1">
    <property type="nucleotide sequence ID" value="XM_016595314.1"/>
</dbReference>
<dbReference type="OrthoDB" id="1306058at2759"/>
<evidence type="ECO:0000259" key="1">
    <source>
        <dbReference type="Pfam" id="PF13456"/>
    </source>
</evidence>
<organism evidence="2">
    <name type="scientific">Nicotiana tabacum</name>
    <name type="common">Common tobacco</name>
    <dbReference type="NCBI Taxonomy" id="4097"/>
    <lineage>
        <taxon>Eukaryota</taxon>
        <taxon>Viridiplantae</taxon>
        <taxon>Streptophyta</taxon>
        <taxon>Embryophyta</taxon>
        <taxon>Tracheophyta</taxon>
        <taxon>Spermatophyta</taxon>
        <taxon>Magnoliopsida</taxon>
        <taxon>eudicotyledons</taxon>
        <taxon>Gunneridae</taxon>
        <taxon>Pentapetalae</taxon>
        <taxon>asterids</taxon>
        <taxon>lamiids</taxon>
        <taxon>Solanales</taxon>
        <taxon>Solanaceae</taxon>
        <taxon>Nicotianoideae</taxon>
        <taxon>Nicotianeae</taxon>
        <taxon>Nicotiana</taxon>
    </lineage>
</organism>
<dbReference type="PaxDb" id="4097-A0A1S3YFC3"/>
<name>A0A1S3YFC3_TOBAC</name>
<protein>
    <recommendedName>
        <fullName evidence="1">RNase H type-1 domain-containing protein</fullName>
    </recommendedName>
</protein>
<dbReference type="InterPro" id="IPR053151">
    <property type="entry name" value="RNase_H-like"/>
</dbReference>
<dbReference type="OMA" id="NNDRTAC"/>
<dbReference type="PANTHER" id="PTHR47723:SF23">
    <property type="entry name" value="REVERSE TRANSCRIPTASE-LIKE PROTEIN"/>
    <property type="match status" value="1"/>
</dbReference>
<dbReference type="Gene3D" id="3.30.420.10">
    <property type="entry name" value="Ribonuclease H-like superfamily/Ribonuclease H"/>
    <property type="match status" value="1"/>
</dbReference>
<dbReference type="Pfam" id="PF13456">
    <property type="entry name" value="RVT_3"/>
    <property type="match status" value="1"/>
</dbReference>
<evidence type="ECO:0000313" key="2">
    <source>
        <dbReference type="RefSeq" id="XP_016450800.1"/>
    </source>
</evidence>
<proteinExistence type="predicted"/>
<dbReference type="InterPro" id="IPR002156">
    <property type="entry name" value="RNaseH_domain"/>
</dbReference>
<dbReference type="InterPro" id="IPR036397">
    <property type="entry name" value="RNaseH_sf"/>
</dbReference>
<dbReference type="CDD" id="cd06222">
    <property type="entry name" value="RNase_H_like"/>
    <property type="match status" value="1"/>
</dbReference>
<dbReference type="PANTHER" id="PTHR47723">
    <property type="entry name" value="OS05G0353850 PROTEIN"/>
    <property type="match status" value="1"/>
</dbReference>
<accession>A0A1S3YFC3</accession>
<sequence>MAVEYCHVAARQNPLPEKVTLNLKWQPPKAGTLKLNIDGVAYATTRQGGIGSVFRNNSGDWVMSYMKCLSNTIGITSEFQALWQGLRITIDHMLSPIVIDTDFTKLGNPAIGHSYGEQNQVADLLTKEGAKNESFEKTQFLAVPPVFANDAVWADILGTSFRRKINICNIDTLTGIASTQGNSDSHTNKVILQHF</sequence>
<reference evidence="2" key="1">
    <citation type="submission" date="2025-08" db="UniProtKB">
        <authorList>
            <consortium name="RefSeq"/>
        </authorList>
    </citation>
    <scope>IDENTIFICATION</scope>
</reference>
<dbReference type="SUPFAM" id="SSF53098">
    <property type="entry name" value="Ribonuclease H-like"/>
    <property type="match status" value="1"/>
</dbReference>
<dbReference type="AlphaFoldDB" id="A0A1S3YFC3"/>
<dbReference type="InterPro" id="IPR044730">
    <property type="entry name" value="RNase_H-like_dom_plant"/>
</dbReference>
<dbReference type="GO" id="GO:0004523">
    <property type="term" value="F:RNA-DNA hybrid ribonuclease activity"/>
    <property type="evidence" value="ECO:0007669"/>
    <property type="project" value="InterPro"/>
</dbReference>
<gene>
    <name evidence="2" type="primary">LOC107775563</name>
</gene>